<keyword evidence="2" id="KW-1185">Reference proteome</keyword>
<evidence type="ECO:0000313" key="2">
    <source>
        <dbReference type="Proteomes" id="UP000539642"/>
    </source>
</evidence>
<name>A0A840UR08_9BACT</name>
<dbReference type="Proteomes" id="UP000539642">
    <property type="component" value="Unassembled WGS sequence"/>
</dbReference>
<dbReference type="EMBL" id="JACHEO010000014">
    <property type="protein sequence ID" value="MBB5348657.1"/>
    <property type="molecule type" value="Genomic_DNA"/>
</dbReference>
<reference evidence="1 2" key="1">
    <citation type="submission" date="2020-08" db="EMBL/GenBank/DDBJ databases">
        <title>Genomic Encyclopedia of Type Strains, Phase IV (KMG-IV): sequencing the most valuable type-strain genomes for metagenomic binning, comparative biology and taxonomic classification.</title>
        <authorList>
            <person name="Goeker M."/>
        </authorList>
    </citation>
    <scope>NUCLEOTIDE SEQUENCE [LARGE SCALE GENOMIC DNA]</scope>
    <source>
        <strain evidence="1 2">DSM 28570</strain>
    </source>
</reference>
<organism evidence="1 2">
    <name type="scientific">Desulfoprunum benzoelyticum</name>
    <dbReference type="NCBI Taxonomy" id="1506996"/>
    <lineage>
        <taxon>Bacteria</taxon>
        <taxon>Pseudomonadati</taxon>
        <taxon>Thermodesulfobacteriota</taxon>
        <taxon>Desulfobulbia</taxon>
        <taxon>Desulfobulbales</taxon>
        <taxon>Desulfobulbaceae</taxon>
        <taxon>Desulfoprunum</taxon>
    </lineage>
</organism>
<sequence>METNIRLSFLISARPLFISWMDAFIEWPLLSIGPQTPRLRLSPAAVRSICRLGMYSPMYPFTRMALVSVPSSRKAVAQRKKHSTVCVNQVFRQQI</sequence>
<gene>
    <name evidence="1" type="ORF">HNQ81_002397</name>
</gene>
<dbReference type="RefSeq" id="WP_183351493.1">
    <property type="nucleotide sequence ID" value="NZ_JACHEO010000014.1"/>
</dbReference>
<comment type="caution">
    <text evidence="1">The sequence shown here is derived from an EMBL/GenBank/DDBJ whole genome shotgun (WGS) entry which is preliminary data.</text>
</comment>
<accession>A0A840UR08</accession>
<dbReference type="AlphaFoldDB" id="A0A840UR08"/>
<protein>
    <submittedName>
        <fullName evidence="1">Uncharacterized protein</fullName>
    </submittedName>
</protein>
<proteinExistence type="predicted"/>
<evidence type="ECO:0000313" key="1">
    <source>
        <dbReference type="EMBL" id="MBB5348657.1"/>
    </source>
</evidence>